<dbReference type="InterPro" id="IPR036291">
    <property type="entry name" value="NAD(P)-bd_dom_sf"/>
</dbReference>
<dbReference type="FunFam" id="3.40.50.720:FF:000084">
    <property type="entry name" value="Short-chain dehydrogenase reductase"/>
    <property type="match status" value="1"/>
</dbReference>
<dbReference type="VEuPathDB" id="FungiDB:SCHCODRAFT_02636221"/>
<gene>
    <name evidence="5" type="ORF">SCHCODRAFT_112269</name>
</gene>
<dbReference type="InterPro" id="IPR002347">
    <property type="entry name" value="SDR_fam"/>
</dbReference>
<dbReference type="eggNOG" id="KOG0725">
    <property type="taxonomic scope" value="Eukaryota"/>
</dbReference>
<keyword evidence="3" id="KW-0521">NADP</keyword>
<organism evidence="6">
    <name type="scientific">Schizophyllum commune (strain H4-8 / FGSC 9210)</name>
    <name type="common">Split gill fungus</name>
    <dbReference type="NCBI Taxonomy" id="578458"/>
    <lineage>
        <taxon>Eukaryota</taxon>
        <taxon>Fungi</taxon>
        <taxon>Dikarya</taxon>
        <taxon>Basidiomycota</taxon>
        <taxon>Agaricomycotina</taxon>
        <taxon>Agaricomycetes</taxon>
        <taxon>Agaricomycetidae</taxon>
        <taxon>Agaricales</taxon>
        <taxon>Schizophyllaceae</taxon>
        <taxon>Schizophyllum</taxon>
    </lineage>
</organism>
<comment type="catalytic activity">
    <reaction evidence="4">
        <text>a (3R)-hydroxyacyl-[ACP] + NADP(+) = a 3-oxoacyl-[ACP] + NADPH + H(+)</text>
        <dbReference type="Rhea" id="RHEA:17397"/>
        <dbReference type="Rhea" id="RHEA-COMP:9916"/>
        <dbReference type="Rhea" id="RHEA-COMP:9945"/>
        <dbReference type="ChEBI" id="CHEBI:15378"/>
        <dbReference type="ChEBI" id="CHEBI:57783"/>
        <dbReference type="ChEBI" id="CHEBI:58349"/>
        <dbReference type="ChEBI" id="CHEBI:78776"/>
        <dbReference type="ChEBI" id="CHEBI:78827"/>
        <dbReference type="EC" id="1.1.1.100"/>
    </reaction>
</comment>
<dbReference type="HOGENOM" id="CLU_010194_1_0_1"/>
<dbReference type="InterPro" id="IPR050259">
    <property type="entry name" value="SDR"/>
</dbReference>
<dbReference type="PROSITE" id="PS00061">
    <property type="entry name" value="ADH_SHORT"/>
    <property type="match status" value="1"/>
</dbReference>
<sequence>MSLTRRIAVVTGAARGIGRAIALRLADDGHDVAVNDLPSAHARLEGVKSEVEDRGRRALMVPADVTSAPDVERMVDQTAAHFGRLDVMVANAGVAVYKNLVDTTVEDWHKAHGVNGLGIFLCYKYAALKMQELGNNSGCIIGASSALGRTGTPKAGVYCQTKFGVRGLTQALAQELATTGITVNSYCPGWTDTEMIRDVAEGSGDVNAFYAAITAQTPTGHLGQPDDTASAVSFLASPQAHFITGEIHLCSFVIYVLNADGSSKAKGSM</sequence>
<dbReference type="PRINTS" id="PR00080">
    <property type="entry name" value="SDRFAMILY"/>
</dbReference>
<dbReference type="EMBL" id="GL377310">
    <property type="protein sequence ID" value="EFI94173.1"/>
    <property type="molecule type" value="Genomic_DNA"/>
</dbReference>
<dbReference type="GO" id="GO:0004316">
    <property type="term" value="F:3-oxoacyl-[acyl-carrier-protein] reductase (NADPH) activity"/>
    <property type="evidence" value="ECO:0007669"/>
    <property type="project" value="UniProtKB-EC"/>
</dbReference>
<dbReference type="PANTHER" id="PTHR42879">
    <property type="entry name" value="3-OXOACYL-(ACYL-CARRIER-PROTEIN) REDUCTASE"/>
    <property type="match status" value="1"/>
</dbReference>
<dbReference type="InParanoid" id="D8QEI6"/>
<dbReference type="GO" id="GO:0032787">
    <property type="term" value="P:monocarboxylic acid metabolic process"/>
    <property type="evidence" value="ECO:0007669"/>
    <property type="project" value="UniProtKB-ARBA"/>
</dbReference>
<dbReference type="Pfam" id="PF13561">
    <property type="entry name" value="adh_short_C2"/>
    <property type="match status" value="1"/>
</dbReference>
<dbReference type="EC" id="1.1.1.100" evidence="2"/>
<dbReference type="PANTHER" id="PTHR42879:SF2">
    <property type="entry name" value="3-OXOACYL-[ACYL-CARRIER-PROTEIN] REDUCTASE FABG"/>
    <property type="match status" value="1"/>
</dbReference>
<dbReference type="InterPro" id="IPR020904">
    <property type="entry name" value="Sc_DH/Rdtase_CS"/>
</dbReference>
<dbReference type="PRINTS" id="PR00081">
    <property type="entry name" value="GDHRDH"/>
</dbReference>
<proteinExistence type="inferred from homology"/>
<comment type="similarity">
    <text evidence="1">Belongs to the short-chain dehydrogenases/reductases (SDR) family.</text>
</comment>
<dbReference type="AlphaFoldDB" id="D8QEI6"/>
<evidence type="ECO:0000256" key="1">
    <source>
        <dbReference type="ARBA" id="ARBA00006484"/>
    </source>
</evidence>
<name>D8QEI6_SCHCM</name>
<evidence type="ECO:0000256" key="2">
    <source>
        <dbReference type="ARBA" id="ARBA00012948"/>
    </source>
</evidence>
<feature type="non-terminal residue" evidence="5">
    <location>
        <position position="269"/>
    </location>
</feature>
<reference evidence="5 6" key="1">
    <citation type="journal article" date="2010" name="Nat. Biotechnol.">
        <title>Genome sequence of the model mushroom Schizophyllum commune.</title>
        <authorList>
            <person name="Ohm R.A."/>
            <person name="de Jong J.F."/>
            <person name="Lugones L.G."/>
            <person name="Aerts A."/>
            <person name="Kothe E."/>
            <person name="Stajich J.E."/>
            <person name="de Vries R.P."/>
            <person name="Record E."/>
            <person name="Levasseur A."/>
            <person name="Baker S.E."/>
            <person name="Bartholomew K.A."/>
            <person name="Coutinho P.M."/>
            <person name="Erdmann S."/>
            <person name="Fowler T.J."/>
            <person name="Gathman A.C."/>
            <person name="Lombard V."/>
            <person name="Henrissat B."/>
            <person name="Knabe N."/>
            <person name="Kuees U."/>
            <person name="Lilly W.W."/>
            <person name="Lindquist E."/>
            <person name="Lucas S."/>
            <person name="Magnuson J.K."/>
            <person name="Piumi F."/>
            <person name="Raudaskoski M."/>
            <person name="Salamov A."/>
            <person name="Schmutz J."/>
            <person name="Schwarze F.W.M.R."/>
            <person name="vanKuyk P.A."/>
            <person name="Horton J.S."/>
            <person name="Grigoriev I.V."/>
            <person name="Woesten H.A.B."/>
        </authorList>
    </citation>
    <scope>NUCLEOTIDE SEQUENCE [LARGE SCALE GENOMIC DNA]</scope>
    <source>
        <strain evidence="6">H4-8 / FGSC 9210</strain>
    </source>
</reference>
<evidence type="ECO:0000313" key="5">
    <source>
        <dbReference type="EMBL" id="EFI94173.1"/>
    </source>
</evidence>
<dbReference type="OMA" id="HIVQITT"/>
<dbReference type="Gene3D" id="3.40.50.720">
    <property type="entry name" value="NAD(P)-binding Rossmann-like Domain"/>
    <property type="match status" value="1"/>
</dbReference>
<accession>D8QEI6</accession>
<keyword evidence="6" id="KW-1185">Reference proteome</keyword>
<protein>
    <recommendedName>
        <fullName evidence="2">3-oxoacyl-[acyl-carrier-protein] reductase</fullName>
        <ecNumber evidence="2">1.1.1.100</ecNumber>
    </recommendedName>
</protein>
<dbReference type="SUPFAM" id="SSF51735">
    <property type="entry name" value="NAD(P)-binding Rossmann-fold domains"/>
    <property type="match status" value="1"/>
</dbReference>
<evidence type="ECO:0000313" key="6">
    <source>
        <dbReference type="Proteomes" id="UP000007431"/>
    </source>
</evidence>
<dbReference type="Proteomes" id="UP000007431">
    <property type="component" value="Unassembled WGS sequence"/>
</dbReference>
<evidence type="ECO:0000256" key="3">
    <source>
        <dbReference type="ARBA" id="ARBA00022857"/>
    </source>
</evidence>
<evidence type="ECO:0000256" key="4">
    <source>
        <dbReference type="ARBA" id="ARBA00048508"/>
    </source>
</evidence>